<dbReference type="AlphaFoldDB" id="A0AAP0BW06"/>
<protein>
    <submittedName>
        <fullName evidence="1">Uncharacterized protein</fullName>
    </submittedName>
</protein>
<dbReference type="Proteomes" id="UP001418222">
    <property type="component" value="Unassembled WGS sequence"/>
</dbReference>
<organism evidence="1 2">
    <name type="scientific">Platanthera zijinensis</name>
    <dbReference type="NCBI Taxonomy" id="2320716"/>
    <lineage>
        <taxon>Eukaryota</taxon>
        <taxon>Viridiplantae</taxon>
        <taxon>Streptophyta</taxon>
        <taxon>Embryophyta</taxon>
        <taxon>Tracheophyta</taxon>
        <taxon>Spermatophyta</taxon>
        <taxon>Magnoliopsida</taxon>
        <taxon>Liliopsida</taxon>
        <taxon>Asparagales</taxon>
        <taxon>Orchidaceae</taxon>
        <taxon>Orchidoideae</taxon>
        <taxon>Orchideae</taxon>
        <taxon>Orchidinae</taxon>
        <taxon>Platanthera</taxon>
    </lineage>
</organism>
<keyword evidence="2" id="KW-1185">Reference proteome</keyword>
<evidence type="ECO:0000313" key="2">
    <source>
        <dbReference type="Proteomes" id="UP001418222"/>
    </source>
</evidence>
<dbReference type="EMBL" id="JBBWWQ010000003">
    <property type="protein sequence ID" value="KAK8951317.1"/>
    <property type="molecule type" value="Genomic_DNA"/>
</dbReference>
<proteinExistence type="predicted"/>
<reference evidence="1 2" key="1">
    <citation type="journal article" date="2022" name="Nat. Plants">
        <title>Genomes of leafy and leafless Platanthera orchids illuminate the evolution of mycoheterotrophy.</title>
        <authorList>
            <person name="Li M.H."/>
            <person name="Liu K.W."/>
            <person name="Li Z."/>
            <person name="Lu H.C."/>
            <person name="Ye Q.L."/>
            <person name="Zhang D."/>
            <person name="Wang J.Y."/>
            <person name="Li Y.F."/>
            <person name="Zhong Z.M."/>
            <person name="Liu X."/>
            <person name="Yu X."/>
            <person name="Liu D.K."/>
            <person name="Tu X.D."/>
            <person name="Liu B."/>
            <person name="Hao Y."/>
            <person name="Liao X.Y."/>
            <person name="Jiang Y.T."/>
            <person name="Sun W.H."/>
            <person name="Chen J."/>
            <person name="Chen Y.Q."/>
            <person name="Ai Y."/>
            <person name="Zhai J.W."/>
            <person name="Wu S.S."/>
            <person name="Zhou Z."/>
            <person name="Hsiao Y.Y."/>
            <person name="Wu W.L."/>
            <person name="Chen Y.Y."/>
            <person name="Lin Y.F."/>
            <person name="Hsu J.L."/>
            <person name="Li C.Y."/>
            <person name="Wang Z.W."/>
            <person name="Zhao X."/>
            <person name="Zhong W.Y."/>
            <person name="Ma X.K."/>
            <person name="Ma L."/>
            <person name="Huang J."/>
            <person name="Chen G.Z."/>
            <person name="Huang M.Z."/>
            <person name="Huang L."/>
            <person name="Peng D.H."/>
            <person name="Luo Y.B."/>
            <person name="Zou S.Q."/>
            <person name="Chen S.P."/>
            <person name="Lan S."/>
            <person name="Tsai W.C."/>
            <person name="Van de Peer Y."/>
            <person name="Liu Z.J."/>
        </authorList>
    </citation>
    <scope>NUCLEOTIDE SEQUENCE [LARGE SCALE GENOMIC DNA]</scope>
    <source>
        <strain evidence="1">Lor287</strain>
    </source>
</reference>
<comment type="caution">
    <text evidence="1">The sequence shown here is derived from an EMBL/GenBank/DDBJ whole genome shotgun (WGS) entry which is preliminary data.</text>
</comment>
<name>A0AAP0BW06_9ASPA</name>
<evidence type="ECO:0000313" key="1">
    <source>
        <dbReference type="EMBL" id="KAK8951317.1"/>
    </source>
</evidence>
<accession>A0AAP0BW06</accession>
<gene>
    <name evidence="1" type="ORF">KSP39_PZI003110</name>
</gene>
<sequence length="128" mass="14552">MSKRAPTTRDAPLNPIGRTRYVKKTMDMLTNGIDLDLPEIPAPIWWCGNTTSRRYSPPMLKEDLLADGVLLEDLSIFARPAGRARCFRLPWVLTGFARSHPRRVYRFVFDVLGRPSAASTRAPLRKNL</sequence>